<dbReference type="EMBL" id="AOHO01000048">
    <property type="protein sequence ID" value="EME60240.1"/>
    <property type="molecule type" value="Genomic_DNA"/>
</dbReference>
<feature type="transmembrane region" description="Helical" evidence="1">
    <location>
        <begin position="9"/>
        <end position="29"/>
    </location>
</feature>
<sequence>MTINVVANVIANVVSGAVLAPFIFAFGVWQRWWSSDHPPLAYVAVGGVIILLLCALATVLRSGVRSSSMLRVLVLAGVVGASFLVGWGAAVTSGLLQVVLGFLAFAIFGTAMFGTLMSIVAEVSGEDFDELMEEAKDAPPITM</sequence>
<protein>
    <recommendedName>
        <fullName evidence="4">Transmembrane protein</fullName>
    </recommendedName>
</protein>
<organism evidence="2 3">
    <name type="scientific">Amycolatopsis decaplanina DSM 44594</name>
    <dbReference type="NCBI Taxonomy" id="1284240"/>
    <lineage>
        <taxon>Bacteria</taxon>
        <taxon>Bacillati</taxon>
        <taxon>Actinomycetota</taxon>
        <taxon>Actinomycetes</taxon>
        <taxon>Pseudonocardiales</taxon>
        <taxon>Pseudonocardiaceae</taxon>
        <taxon>Amycolatopsis</taxon>
    </lineage>
</organism>
<evidence type="ECO:0000313" key="3">
    <source>
        <dbReference type="Proteomes" id="UP000054226"/>
    </source>
</evidence>
<dbReference type="AlphaFoldDB" id="M2YF31"/>
<dbReference type="Proteomes" id="UP000054226">
    <property type="component" value="Unassembled WGS sequence"/>
</dbReference>
<evidence type="ECO:0000256" key="1">
    <source>
        <dbReference type="SAM" id="Phobius"/>
    </source>
</evidence>
<gene>
    <name evidence="2" type="ORF">H074_14477</name>
</gene>
<evidence type="ECO:0000313" key="2">
    <source>
        <dbReference type="EMBL" id="EME60240.1"/>
    </source>
</evidence>
<feature type="transmembrane region" description="Helical" evidence="1">
    <location>
        <begin position="72"/>
        <end position="90"/>
    </location>
</feature>
<name>M2YF31_9PSEU</name>
<proteinExistence type="predicted"/>
<accession>M2YF31</accession>
<dbReference type="RefSeq" id="WP_007030793.1">
    <property type="nucleotide sequence ID" value="NZ_AOHO01000048.1"/>
</dbReference>
<dbReference type="OrthoDB" id="9937858at2"/>
<keyword evidence="3" id="KW-1185">Reference proteome</keyword>
<evidence type="ECO:0008006" key="4">
    <source>
        <dbReference type="Google" id="ProtNLM"/>
    </source>
</evidence>
<keyword evidence="1" id="KW-0472">Membrane</keyword>
<dbReference type="PATRIC" id="fig|1284240.4.peg.2948"/>
<comment type="caution">
    <text evidence="2">The sequence shown here is derived from an EMBL/GenBank/DDBJ whole genome shotgun (WGS) entry which is preliminary data.</text>
</comment>
<keyword evidence="1" id="KW-1133">Transmembrane helix</keyword>
<keyword evidence="1" id="KW-0812">Transmembrane</keyword>
<feature type="transmembrane region" description="Helical" evidence="1">
    <location>
        <begin position="41"/>
        <end position="60"/>
    </location>
</feature>
<feature type="transmembrane region" description="Helical" evidence="1">
    <location>
        <begin position="96"/>
        <end position="121"/>
    </location>
</feature>
<reference evidence="2 3" key="1">
    <citation type="journal article" date="2013" name="Genome Announc.">
        <title>Draft Genome Sequence of Amycolatopsis decaplanina Strain DSM 44594T.</title>
        <authorList>
            <person name="Kaur N."/>
            <person name="Kumar S."/>
            <person name="Bala M."/>
            <person name="Raghava G.P."/>
            <person name="Mayilraj S."/>
        </authorList>
    </citation>
    <scope>NUCLEOTIDE SEQUENCE [LARGE SCALE GENOMIC DNA]</scope>
    <source>
        <strain evidence="2 3">DSM 44594</strain>
    </source>
</reference>